<keyword evidence="3" id="KW-1185">Reference proteome</keyword>
<comment type="caution">
    <text evidence="2">The sequence shown here is derived from an EMBL/GenBank/DDBJ whole genome shotgun (WGS) entry which is preliminary data.</text>
</comment>
<feature type="compositionally biased region" description="Basic and acidic residues" evidence="1">
    <location>
        <begin position="1"/>
        <end position="14"/>
    </location>
</feature>
<feature type="region of interest" description="Disordered" evidence="1">
    <location>
        <begin position="1"/>
        <end position="30"/>
    </location>
</feature>
<proteinExistence type="predicted"/>
<accession>A0ABP9Y8X3</accession>
<organism evidence="2 3">
    <name type="scientific">Helicostylum pulchrum</name>
    <dbReference type="NCBI Taxonomy" id="562976"/>
    <lineage>
        <taxon>Eukaryota</taxon>
        <taxon>Fungi</taxon>
        <taxon>Fungi incertae sedis</taxon>
        <taxon>Mucoromycota</taxon>
        <taxon>Mucoromycotina</taxon>
        <taxon>Mucoromycetes</taxon>
        <taxon>Mucorales</taxon>
        <taxon>Mucorineae</taxon>
        <taxon>Mucoraceae</taxon>
        <taxon>Helicostylum</taxon>
    </lineage>
</organism>
<dbReference type="EMBL" id="BAABUJ010000028">
    <property type="protein sequence ID" value="GAA5803414.1"/>
    <property type="molecule type" value="Genomic_DNA"/>
</dbReference>
<evidence type="ECO:0000313" key="3">
    <source>
        <dbReference type="Proteomes" id="UP001476247"/>
    </source>
</evidence>
<reference evidence="2 3" key="1">
    <citation type="submission" date="2024-04" db="EMBL/GenBank/DDBJ databases">
        <title>genome sequences of Mucor flavus KT1a and Helicostylum pulchrum KT1b strains isolation_sourced from the surface of a dry-aged beef.</title>
        <authorList>
            <person name="Toyotome T."/>
            <person name="Hosono M."/>
            <person name="Torimaru M."/>
            <person name="Fukuda K."/>
            <person name="Mikami N."/>
        </authorList>
    </citation>
    <scope>NUCLEOTIDE SEQUENCE [LARGE SCALE GENOMIC DNA]</scope>
    <source>
        <strain evidence="2 3">KT1b</strain>
    </source>
</reference>
<sequence length="247" mass="28501">MIRNSERNRIKQSENDEQGNAALNNKGAKQFGLNKSFMGNELKVKANNKSEDLFTGNSQKKMVPLKRTESAVGLKHYSESKRPTIEKTFRRTEQECDWTPEGFDIDLSEFDSHVYDKKEIMEEELPIPQRAFITIENEDDTAVEYGPPKEIELPFEPESSCVVDVTNFTDYADESAYEIVRLLGKDLAEFSSLQDEDVLDALAIQLYQEDEFEFDSDLSELDTPYQTDVEVPFDNHFLDVEYFLQCN</sequence>
<name>A0ABP9Y8X3_9FUNG</name>
<protein>
    <submittedName>
        <fullName evidence="2">Uncharacterized protein</fullName>
    </submittedName>
</protein>
<gene>
    <name evidence="2" type="ORF">HPULCUR_008894</name>
</gene>
<evidence type="ECO:0000256" key="1">
    <source>
        <dbReference type="SAM" id="MobiDB-lite"/>
    </source>
</evidence>
<evidence type="ECO:0000313" key="2">
    <source>
        <dbReference type="EMBL" id="GAA5803414.1"/>
    </source>
</evidence>
<dbReference type="Proteomes" id="UP001476247">
    <property type="component" value="Unassembled WGS sequence"/>
</dbReference>